<dbReference type="InterPro" id="IPR044862">
    <property type="entry name" value="Pro_4_hyd_alph_FE2OG_OXY"/>
</dbReference>
<keyword evidence="9" id="KW-1185">Reference proteome</keyword>
<dbReference type="Proteomes" id="UP000000268">
    <property type="component" value="Chromosome"/>
</dbReference>
<organism evidence="8 9">
    <name type="scientific">Acaryochloris marina (strain MBIC 11017)</name>
    <dbReference type="NCBI Taxonomy" id="329726"/>
    <lineage>
        <taxon>Bacteria</taxon>
        <taxon>Bacillati</taxon>
        <taxon>Cyanobacteriota</taxon>
        <taxon>Cyanophyceae</taxon>
        <taxon>Acaryochloridales</taxon>
        <taxon>Acaryochloridaceae</taxon>
        <taxon>Acaryochloris</taxon>
    </lineage>
</organism>
<dbReference type="GO" id="GO:0005506">
    <property type="term" value="F:iron ion binding"/>
    <property type="evidence" value="ECO:0007669"/>
    <property type="project" value="InterPro"/>
</dbReference>
<comment type="cofactor">
    <cofactor evidence="1">
        <name>L-ascorbate</name>
        <dbReference type="ChEBI" id="CHEBI:38290"/>
    </cofactor>
</comment>
<evidence type="ECO:0000256" key="2">
    <source>
        <dbReference type="ARBA" id="ARBA00022723"/>
    </source>
</evidence>
<reference evidence="8 9" key="1">
    <citation type="journal article" date="2008" name="Proc. Natl. Acad. Sci. U.S.A.">
        <title>Niche adaptation and genome expansion in the chlorophyll d-producing cyanobacterium Acaryochloris marina.</title>
        <authorList>
            <person name="Swingley W.D."/>
            <person name="Chen M."/>
            <person name="Cheung P.C."/>
            <person name="Conrad A.L."/>
            <person name="Dejesa L.C."/>
            <person name="Hao J."/>
            <person name="Honchak B.M."/>
            <person name="Karbach L.E."/>
            <person name="Kurdoglu A."/>
            <person name="Lahiri S."/>
            <person name="Mastrian S.D."/>
            <person name="Miyashita H."/>
            <person name="Page L."/>
            <person name="Ramakrishna P."/>
            <person name="Satoh S."/>
            <person name="Sattley W.M."/>
            <person name="Shimada Y."/>
            <person name="Taylor H.L."/>
            <person name="Tomo T."/>
            <person name="Tsuchiya T."/>
            <person name="Wang Z.T."/>
            <person name="Raymond J."/>
            <person name="Mimuro M."/>
            <person name="Blankenship R.E."/>
            <person name="Touchman J.W."/>
        </authorList>
    </citation>
    <scope>NUCLEOTIDE SEQUENCE [LARGE SCALE GENOMIC DNA]</scope>
    <source>
        <strain evidence="9">MBIC 11017</strain>
    </source>
</reference>
<sequence>MPSAAFFERLGVFVDPGFLDPQFCESYLTEAQTCPCEPARLTRYGEAVTDDSRRKTGQLQISPTTIKGIRERLIAIKPRLETHFEVQLHALEPPSCYRYQVGDFFGLHRDVIDPSLPGSKFEKNRLVSLIIFLNGMSAEPSPQTFGGGALALYGLLNDARGQNYGFPLEPEQGQLIAFRSDLWHEVKPVTHGERFTIVSWFV</sequence>
<protein>
    <recommendedName>
        <fullName evidence="7">Fe2OG dioxygenase domain-containing protein</fullName>
    </recommendedName>
</protein>
<dbReference type="eggNOG" id="COG3751">
    <property type="taxonomic scope" value="Bacteria"/>
</dbReference>
<dbReference type="SMART" id="SM00702">
    <property type="entry name" value="P4Hc"/>
    <property type="match status" value="1"/>
</dbReference>
<evidence type="ECO:0000259" key="7">
    <source>
        <dbReference type="PROSITE" id="PS51471"/>
    </source>
</evidence>
<keyword evidence="3" id="KW-0847">Vitamin C</keyword>
<dbReference type="Pfam" id="PF13640">
    <property type="entry name" value="2OG-FeII_Oxy_3"/>
    <property type="match status" value="1"/>
</dbReference>
<dbReference type="InterPro" id="IPR006620">
    <property type="entry name" value="Pro_4_hyd_alph"/>
</dbReference>
<dbReference type="PROSITE" id="PS51471">
    <property type="entry name" value="FE2OG_OXY"/>
    <property type="match status" value="1"/>
</dbReference>
<dbReference type="GO" id="GO:0031418">
    <property type="term" value="F:L-ascorbic acid binding"/>
    <property type="evidence" value="ECO:0007669"/>
    <property type="project" value="UniProtKB-KW"/>
</dbReference>
<dbReference type="InterPro" id="IPR005123">
    <property type="entry name" value="Oxoglu/Fe-dep_dioxygenase_dom"/>
</dbReference>
<keyword evidence="4" id="KW-0223">Dioxygenase</keyword>
<gene>
    <name evidence="8" type="ordered locus">AM1_1919</name>
</gene>
<dbReference type="STRING" id="329726.AM1_1919"/>
<accession>B0CEH1</accession>
<dbReference type="HOGENOM" id="CLU_1352171_0_0_3"/>
<keyword evidence="6" id="KW-0408">Iron</keyword>
<dbReference type="OrthoDB" id="9812472at2"/>
<dbReference type="GO" id="GO:0016705">
    <property type="term" value="F:oxidoreductase activity, acting on paired donors, with incorporation or reduction of molecular oxygen"/>
    <property type="evidence" value="ECO:0007669"/>
    <property type="project" value="InterPro"/>
</dbReference>
<dbReference type="GO" id="GO:0051213">
    <property type="term" value="F:dioxygenase activity"/>
    <property type="evidence" value="ECO:0007669"/>
    <property type="project" value="UniProtKB-KW"/>
</dbReference>
<evidence type="ECO:0000256" key="1">
    <source>
        <dbReference type="ARBA" id="ARBA00001961"/>
    </source>
</evidence>
<evidence type="ECO:0000313" key="9">
    <source>
        <dbReference type="Proteomes" id="UP000000268"/>
    </source>
</evidence>
<evidence type="ECO:0000256" key="3">
    <source>
        <dbReference type="ARBA" id="ARBA00022896"/>
    </source>
</evidence>
<evidence type="ECO:0000313" key="8">
    <source>
        <dbReference type="EMBL" id="ABW26937.1"/>
    </source>
</evidence>
<feature type="domain" description="Fe2OG dioxygenase" evidence="7">
    <location>
        <begin position="90"/>
        <end position="202"/>
    </location>
</feature>
<dbReference type="RefSeq" id="WP_012162439.1">
    <property type="nucleotide sequence ID" value="NC_009925.1"/>
</dbReference>
<dbReference type="AlphaFoldDB" id="B0CEH1"/>
<dbReference type="KEGG" id="amr:AM1_1919"/>
<dbReference type="EMBL" id="CP000828">
    <property type="protein sequence ID" value="ABW26937.1"/>
    <property type="molecule type" value="Genomic_DNA"/>
</dbReference>
<name>B0CEH1_ACAM1</name>
<evidence type="ECO:0000256" key="4">
    <source>
        <dbReference type="ARBA" id="ARBA00022964"/>
    </source>
</evidence>
<proteinExistence type="predicted"/>
<evidence type="ECO:0000256" key="5">
    <source>
        <dbReference type="ARBA" id="ARBA00023002"/>
    </source>
</evidence>
<dbReference type="Gene3D" id="2.60.120.620">
    <property type="entry name" value="q2cbj1_9rhob like domain"/>
    <property type="match status" value="1"/>
</dbReference>
<keyword evidence="5" id="KW-0560">Oxidoreductase</keyword>
<keyword evidence="2" id="KW-0479">Metal-binding</keyword>
<evidence type="ECO:0000256" key="6">
    <source>
        <dbReference type="ARBA" id="ARBA00023004"/>
    </source>
</evidence>